<feature type="domain" description="Response regulatory" evidence="2">
    <location>
        <begin position="13"/>
        <end position="129"/>
    </location>
</feature>
<dbReference type="EMBL" id="SNZP01000003">
    <property type="protein sequence ID" value="TDR81500.1"/>
    <property type="molecule type" value="Genomic_DNA"/>
</dbReference>
<dbReference type="OrthoDB" id="9763857at2"/>
<gene>
    <name evidence="4" type="ORF">DFP86_103153</name>
</gene>
<dbReference type="InterPro" id="IPR037522">
    <property type="entry name" value="HD_GYP_dom"/>
</dbReference>
<dbReference type="GO" id="GO:0000160">
    <property type="term" value="P:phosphorelay signal transduction system"/>
    <property type="evidence" value="ECO:0007669"/>
    <property type="project" value="InterPro"/>
</dbReference>
<comment type="caution">
    <text evidence="4">The sequence shown here is derived from an EMBL/GenBank/DDBJ whole genome shotgun (WGS) entry which is preliminary data.</text>
</comment>
<dbReference type="Proteomes" id="UP000295611">
    <property type="component" value="Unassembled WGS sequence"/>
</dbReference>
<dbReference type="PROSITE" id="PS51832">
    <property type="entry name" value="HD_GYP"/>
    <property type="match status" value="1"/>
</dbReference>
<accession>A0A4R7B9D5</accession>
<feature type="modified residue" description="4-aspartylphosphate" evidence="1">
    <location>
        <position position="62"/>
    </location>
</feature>
<name>A0A4R7B9D5_9NEIS</name>
<dbReference type="SMART" id="SM00471">
    <property type="entry name" value="HDc"/>
    <property type="match status" value="1"/>
</dbReference>
<dbReference type="Pfam" id="PF00072">
    <property type="entry name" value="Response_reg"/>
    <property type="match status" value="1"/>
</dbReference>
<dbReference type="SUPFAM" id="SSF109604">
    <property type="entry name" value="HD-domain/PDEase-like"/>
    <property type="match status" value="1"/>
</dbReference>
<evidence type="ECO:0000313" key="4">
    <source>
        <dbReference type="EMBL" id="TDR81500.1"/>
    </source>
</evidence>
<dbReference type="GO" id="GO:0008081">
    <property type="term" value="F:phosphoric diester hydrolase activity"/>
    <property type="evidence" value="ECO:0007669"/>
    <property type="project" value="UniProtKB-ARBA"/>
</dbReference>
<protein>
    <submittedName>
        <fullName evidence="4">Putative two-component system response regulator</fullName>
    </submittedName>
</protein>
<feature type="domain" description="HD-GYP" evidence="3">
    <location>
        <begin position="156"/>
        <end position="367"/>
    </location>
</feature>
<dbReference type="CDD" id="cd00077">
    <property type="entry name" value="HDc"/>
    <property type="match status" value="1"/>
</dbReference>
<keyword evidence="1" id="KW-0597">Phosphoprotein</keyword>
<dbReference type="InterPro" id="IPR011006">
    <property type="entry name" value="CheY-like_superfamily"/>
</dbReference>
<dbReference type="Gene3D" id="3.40.50.2300">
    <property type="match status" value="1"/>
</dbReference>
<dbReference type="RefSeq" id="WP_133678869.1">
    <property type="nucleotide sequence ID" value="NZ_SNZP01000003.1"/>
</dbReference>
<evidence type="ECO:0000256" key="1">
    <source>
        <dbReference type="PROSITE-ProRule" id="PRU00169"/>
    </source>
</evidence>
<evidence type="ECO:0000259" key="2">
    <source>
        <dbReference type="PROSITE" id="PS50110"/>
    </source>
</evidence>
<dbReference type="PANTHER" id="PTHR45228">
    <property type="entry name" value="CYCLIC DI-GMP PHOSPHODIESTERASE TM_0186-RELATED"/>
    <property type="match status" value="1"/>
</dbReference>
<dbReference type="SUPFAM" id="SSF52172">
    <property type="entry name" value="CheY-like"/>
    <property type="match status" value="1"/>
</dbReference>
<dbReference type="SMART" id="SM00448">
    <property type="entry name" value="REC"/>
    <property type="match status" value="1"/>
</dbReference>
<dbReference type="Pfam" id="PF13487">
    <property type="entry name" value="HD_5"/>
    <property type="match status" value="1"/>
</dbReference>
<dbReference type="PANTHER" id="PTHR45228:SF5">
    <property type="entry name" value="CYCLIC DI-GMP PHOSPHODIESTERASE VC_1348-RELATED"/>
    <property type="match status" value="1"/>
</dbReference>
<dbReference type="Gene3D" id="1.10.3210.10">
    <property type="entry name" value="Hypothetical protein af1432"/>
    <property type="match status" value="1"/>
</dbReference>
<keyword evidence="5" id="KW-1185">Reference proteome</keyword>
<reference evidence="4 5" key="1">
    <citation type="submission" date="2019-03" db="EMBL/GenBank/DDBJ databases">
        <title>Genomic Encyclopedia of Type Strains, Phase III (KMG-III): the genomes of soil and plant-associated and newly described type strains.</title>
        <authorList>
            <person name="Whitman W."/>
        </authorList>
    </citation>
    <scope>NUCLEOTIDE SEQUENCE [LARGE SCALE GENOMIC DNA]</scope>
    <source>
        <strain evidence="4 5">CECT 8976</strain>
    </source>
</reference>
<sequence>MNAKSPSIEAPPVLLVVDDQPDNLSLLGELLTLLYRVRIANSGERALALVRTPPKPDLILLDVMMPGMDGYAVLDALRRDISLAEVPVIFLTALDGSVDEEKGLALGAIDYIAKPIRPAVVLARVKTHLTLKQMRDALVGRNSLLEEEVERRMQENQRIQDVSILALAHLAETRDSATGNHLRRTKEYIAILANHLLAHGYADDTLTPHSVRLLVKSAVLHDIGKVGVPDYILLKPGRLDADEWKIMQRHAQLGAEAIELAEREAEQPVAFLALAKQIARWHHERWDGTGYPDGLKGRDIPLAARLMALADVFDALISHRVYKMAIPAAEARVMILAASGSHFDPDIVDAFDRNFDHFVAVAERYGDDSGQVETPEHR</sequence>
<dbReference type="PROSITE" id="PS50110">
    <property type="entry name" value="RESPONSE_REGULATORY"/>
    <property type="match status" value="1"/>
</dbReference>
<proteinExistence type="predicted"/>
<dbReference type="AlphaFoldDB" id="A0A4R7B9D5"/>
<dbReference type="InterPro" id="IPR003607">
    <property type="entry name" value="HD/PDEase_dom"/>
</dbReference>
<dbReference type="InterPro" id="IPR052020">
    <property type="entry name" value="Cyclic_di-GMP/3'3'-cGAMP_PDE"/>
</dbReference>
<organism evidence="4 5">
    <name type="scientific">Paludibacterium purpuratum</name>
    <dbReference type="NCBI Taxonomy" id="1144873"/>
    <lineage>
        <taxon>Bacteria</taxon>
        <taxon>Pseudomonadati</taxon>
        <taxon>Pseudomonadota</taxon>
        <taxon>Betaproteobacteria</taxon>
        <taxon>Neisseriales</taxon>
        <taxon>Chromobacteriaceae</taxon>
        <taxon>Paludibacterium</taxon>
    </lineage>
</organism>
<evidence type="ECO:0000259" key="3">
    <source>
        <dbReference type="PROSITE" id="PS51832"/>
    </source>
</evidence>
<dbReference type="InterPro" id="IPR001789">
    <property type="entry name" value="Sig_transdc_resp-reg_receiver"/>
</dbReference>
<evidence type="ECO:0000313" key="5">
    <source>
        <dbReference type="Proteomes" id="UP000295611"/>
    </source>
</evidence>